<name>A0A7G9QW76_9GAMM</name>
<keyword evidence="2 8" id="KW-0732">Signal</keyword>
<dbReference type="NCBIfam" id="TIGR02802">
    <property type="entry name" value="Pal_lipo"/>
    <property type="match status" value="1"/>
</dbReference>
<evidence type="ECO:0000259" key="11">
    <source>
        <dbReference type="PROSITE" id="PS51123"/>
    </source>
</evidence>
<evidence type="ECO:0000256" key="9">
    <source>
        <dbReference type="SAM" id="MobiDB-lite"/>
    </source>
</evidence>
<feature type="compositionally biased region" description="Polar residues" evidence="9">
    <location>
        <begin position="39"/>
        <end position="55"/>
    </location>
</feature>
<dbReference type="PROSITE" id="PS51257">
    <property type="entry name" value="PROKAR_LIPOPROTEIN"/>
    <property type="match status" value="1"/>
</dbReference>
<accession>A0A7G9QW76</accession>
<evidence type="ECO:0000313" key="12">
    <source>
        <dbReference type="EMBL" id="QNN47601.1"/>
    </source>
</evidence>
<keyword evidence="7 8" id="KW-0131">Cell cycle</keyword>
<feature type="region of interest" description="Disordered" evidence="9">
    <location>
        <begin position="30"/>
        <end position="58"/>
    </location>
</feature>
<evidence type="ECO:0000256" key="10">
    <source>
        <dbReference type="SAM" id="SignalP"/>
    </source>
</evidence>
<sequence length="178" mass="19132">MTVSLPRAAQFLTIAVLASAVAVGCSKKVKETPPAETPVDNSGATTAPVTSTTPGAYTPADLDSDACLRQRVVYFDLDQDALKPEFQAAMSCHAKYLRDRPSARLRLEGNADERGSREYNMGLGERRGNAVSSALQANGGGASQLTVISYGEERPVCNESGEDCWSKNRRVELVYTDK</sequence>
<organism evidence="12 13">
    <name type="scientific">Thermomonas brevis</name>
    <dbReference type="NCBI Taxonomy" id="215691"/>
    <lineage>
        <taxon>Bacteria</taxon>
        <taxon>Pseudomonadati</taxon>
        <taxon>Pseudomonadota</taxon>
        <taxon>Gammaproteobacteria</taxon>
        <taxon>Lysobacterales</taxon>
        <taxon>Lysobacteraceae</taxon>
        <taxon>Thermomonas</taxon>
    </lineage>
</organism>
<comment type="similarity">
    <text evidence="8">Belongs to the Pal lipoprotein family.</text>
</comment>
<dbReference type="InterPro" id="IPR050330">
    <property type="entry name" value="Bact_OuterMem_StrucFunc"/>
</dbReference>
<evidence type="ECO:0000256" key="2">
    <source>
        <dbReference type="ARBA" id="ARBA00022729"/>
    </source>
</evidence>
<evidence type="ECO:0000256" key="6">
    <source>
        <dbReference type="ARBA" id="ARBA00023288"/>
    </source>
</evidence>
<proteinExistence type="inferred from homology"/>
<dbReference type="PANTHER" id="PTHR30329">
    <property type="entry name" value="STATOR ELEMENT OF FLAGELLAR MOTOR COMPLEX"/>
    <property type="match status" value="1"/>
</dbReference>
<dbReference type="InterPro" id="IPR006664">
    <property type="entry name" value="OMP_bac"/>
</dbReference>
<keyword evidence="1 8" id="KW-0132">Cell division</keyword>
<feature type="signal peptide" evidence="10">
    <location>
        <begin position="1"/>
        <end position="22"/>
    </location>
</feature>
<dbReference type="Gene3D" id="3.30.1330.60">
    <property type="entry name" value="OmpA-like domain"/>
    <property type="match status" value="1"/>
</dbReference>
<dbReference type="HAMAP" id="MF_02204">
    <property type="entry name" value="Pal"/>
    <property type="match status" value="1"/>
</dbReference>
<dbReference type="PROSITE" id="PS51123">
    <property type="entry name" value="OMPA_2"/>
    <property type="match status" value="1"/>
</dbReference>
<dbReference type="EMBL" id="CP060711">
    <property type="protein sequence ID" value="QNN47601.1"/>
    <property type="molecule type" value="Genomic_DNA"/>
</dbReference>
<keyword evidence="6 8" id="KW-0449">Lipoprotein</keyword>
<dbReference type="InterPro" id="IPR014169">
    <property type="entry name" value="Pal_lipo_C"/>
</dbReference>
<evidence type="ECO:0000256" key="5">
    <source>
        <dbReference type="ARBA" id="ARBA00023237"/>
    </source>
</evidence>
<comment type="subcellular location">
    <subcellularLocation>
        <location evidence="8">Cell outer membrane</location>
        <topology evidence="8">Lipid-anchor</topology>
    </subcellularLocation>
</comment>
<dbReference type="GO" id="GO:0009279">
    <property type="term" value="C:cell outer membrane"/>
    <property type="evidence" value="ECO:0007669"/>
    <property type="project" value="UniProtKB-SubCell"/>
</dbReference>
<dbReference type="GO" id="GO:0051301">
    <property type="term" value="P:cell division"/>
    <property type="evidence" value="ECO:0007669"/>
    <property type="project" value="UniProtKB-UniRule"/>
</dbReference>
<protein>
    <recommendedName>
        <fullName evidence="8">Peptidoglycan-associated lipoprotein</fullName>
        <shortName evidence="8">PAL</shortName>
    </recommendedName>
</protein>
<dbReference type="SUPFAM" id="SSF103088">
    <property type="entry name" value="OmpA-like"/>
    <property type="match status" value="1"/>
</dbReference>
<dbReference type="AlphaFoldDB" id="A0A7G9QW76"/>
<feature type="domain" description="OmpA-like" evidence="11">
    <location>
        <begin position="62"/>
        <end position="178"/>
    </location>
</feature>
<dbReference type="Pfam" id="PF00691">
    <property type="entry name" value="OmpA"/>
    <property type="match status" value="1"/>
</dbReference>
<keyword evidence="4 8" id="KW-0564">Palmitate</keyword>
<comment type="subunit">
    <text evidence="8">The Tol-Pal system is composed of five core proteins: the inner membrane proteins TolA, TolQ and TolR, the periplasmic protein TolB and the outer membrane protein Pal. They form a network linking the inner and outer membranes and the peptidoglycan layer.</text>
</comment>
<evidence type="ECO:0000256" key="7">
    <source>
        <dbReference type="ARBA" id="ARBA00023306"/>
    </source>
</evidence>
<evidence type="ECO:0000256" key="3">
    <source>
        <dbReference type="ARBA" id="ARBA00023136"/>
    </source>
</evidence>
<evidence type="ECO:0000313" key="13">
    <source>
        <dbReference type="Proteomes" id="UP000515977"/>
    </source>
</evidence>
<gene>
    <name evidence="8 12" type="primary">pal</name>
    <name evidence="12" type="ORF">H9L17_05550</name>
</gene>
<dbReference type="Proteomes" id="UP000515977">
    <property type="component" value="Chromosome"/>
</dbReference>
<keyword evidence="13" id="KW-1185">Reference proteome</keyword>
<comment type="function">
    <text evidence="8">Part of the Tol-Pal system, which plays a role in outer membrane invagination during cell division and is important for maintaining outer membrane integrity.</text>
</comment>
<dbReference type="InterPro" id="IPR039001">
    <property type="entry name" value="Pal"/>
</dbReference>
<keyword evidence="3 8" id="KW-0472">Membrane</keyword>
<dbReference type="PANTHER" id="PTHR30329:SF21">
    <property type="entry name" value="LIPOPROTEIN YIAD-RELATED"/>
    <property type="match status" value="1"/>
</dbReference>
<evidence type="ECO:0000256" key="8">
    <source>
        <dbReference type="HAMAP-Rule" id="MF_02204"/>
    </source>
</evidence>
<dbReference type="PRINTS" id="PR01021">
    <property type="entry name" value="OMPADOMAIN"/>
</dbReference>
<keyword evidence="5 8" id="KW-0998">Cell outer membrane</keyword>
<dbReference type="CDD" id="cd07185">
    <property type="entry name" value="OmpA_C-like"/>
    <property type="match status" value="1"/>
</dbReference>
<reference evidence="12 13" key="1">
    <citation type="submission" date="2020-08" db="EMBL/GenBank/DDBJ databases">
        <title>Genome sequence of Thermomonas brevis KACC 16975T.</title>
        <authorList>
            <person name="Hyun D.-W."/>
            <person name="Bae J.-W."/>
        </authorList>
    </citation>
    <scope>NUCLEOTIDE SEQUENCE [LARGE SCALE GENOMIC DNA]</scope>
    <source>
        <strain evidence="12 13">KACC 16975</strain>
    </source>
</reference>
<dbReference type="KEGG" id="tbv:H9L17_05550"/>
<dbReference type="InterPro" id="IPR006665">
    <property type="entry name" value="OmpA-like"/>
</dbReference>
<dbReference type="InterPro" id="IPR036737">
    <property type="entry name" value="OmpA-like_sf"/>
</dbReference>
<feature type="chain" id="PRO_5028921531" description="Peptidoglycan-associated lipoprotein" evidence="10">
    <location>
        <begin position="23"/>
        <end position="178"/>
    </location>
</feature>
<evidence type="ECO:0000256" key="1">
    <source>
        <dbReference type="ARBA" id="ARBA00022618"/>
    </source>
</evidence>
<evidence type="ECO:0000256" key="4">
    <source>
        <dbReference type="ARBA" id="ARBA00023139"/>
    </source>
</evidence>